<dbReference type="RefSeq" id="WP_044188701.1">
    <property type="nucleotide sequence ID" value="NZ_JMCB01000006.1"/>
</dbReference>
<accession>A0A085WKF1</accession>
<dbReference type="InterPro" id="IPR011042">
    <property type="entry name" value="6-blade_b-propeller_TolB-like"/>
</dbReference>
<gene>
    <name evidence="2" type="ORF">DB31_7401</name>
</gene>
<name>A0A085WKF1_9BACT</name>
<dbReference type="OrthoDB" id="9815657at2"/>
<protein>
    <submittedName>
        <fullName evidence="2">TolB protein protein</fullName>
    </submittedName>
</protein>
<sequence length="369" mass="40792">MSQGLEPRRPWLGRVRLWAALALVGAGCPASQCGRGTAAGPGPLSEQERRAIPGVIAFISERAVQKDVWLVKPTGEETQFTKSPEEDDYTSAPAPDGKALLVIATWSVKGLHMEQLRLQPLDGSAPVPLNAPRARARNASWSPDGKWLVAESDAQSFSDLVRLEPKAGAAEQRLTDVPEGCFEPDVSPDGREIAFVSSREGDPEIYVMPVGGSEVRRVTAFYREDREPRWSPDGKWLSFVSNRESRDRYYVVRPDGTELRALSGTSTKLEERELAWSPDSQKVVFVERLPDAKSRIWRADVATGELVALTDGKARDDAPAWSPDGKYLVFVAEREGDTDLWLMRADGTGQTRLTTAKGADWLPRWFVPH</sequence>
<comment type="similarity">
    <text evidence="1">Belongs to the TolB family.</text>
</comment>
<evidence type="ECO:0000313" key="2">
    <source>
        <dbReference type="EMBL" id="KFE68164.1"/>
    </source>
</evidence>
<dbReference type="Proteomes" id="UP000028725">
    <property type="component" value="Unassembled WGS sequence"/>
</dbReference>
<dbReference type="SUPFAM" id="SSF82171">
    <property type="entry name" value="DPP6 N-terminal domain-like"/>
    <property type="match status" value="1"/>
</dbReference>
<organism evidence="2 3">
    <name type="scientific">Hyalangium minutum</name>
    <dbReference type="NCBI Taxonomy" id="394096"/>
    <lineage>
        <taxon>Bacteria</taxon>
        <taxon>Pseudomonadati</taxon>
        <taxon>Myxococcota</taxon>
        <taxon>Myxococcia</taxon>
        <taxon>Myxococcales</taxon>
        <taxon>Cystobacterineae</taxon>
        <taxon>Archangiaceae</taxon>
        <taxon>Hyalangium</taxon>
    </lineage>
</organism>
<proteinExistence type="inferred from homology"/>
<dbReference type="EMBL" id="JMCB01000006">
    <property type="protein sequence ID" value="KFE68164.1"/>
    <property type="molecule type" value="Genomic_DNA"/>
</dbReference>
<dbReference type="STRING" id="394096.DB31_7401"/>
<dbReference type="PANTHER" id="PTHR36842:SF1">
    <property type="entry name" value="PROTEIN TOLB"/>
    <property type="match status" value="1"/>
</dbReference>
<dbReference type="Gene3D" id="2.120.10.30">
    <property type="entry name" value="TolB, C-terminal domain"/>
    <property type="match status" value="2"/>
</dbReference>
<dbReference type="Pfam" id="PF07676">
    <property type="entry name" value="PD40"/>
    <property type="match status" value="4"/>
</dbReference>
<reference evidence="2 3" key="1">
    <citation type="submission" date="2014-04" db="EMBL/GenBank/DDBJ databases">
        <title>Genome assembly of Hyalangium minutum DSM 14724.</title>
        <authorList>
            <person name="Sharma G."/>
            <person name="Subramanian S."/>
        </authorList>
    </citation>
    <scope>NUCLEOTIDE SEQUENCE [LARGE SCALE GENOMIC DNA]</scope>
    <source>
        <strain evidence="2 3">DSM 14724</strain>
    </source>
</reference>
<dbReference type="PANTHER" id="PTHR36842">
    <property type="entry name" value="PROTEIN TOLB HOMOLOG"/>
    <property type="match status" value="1"/>
</dbReference>
<comment type="caution">
    <text evidence="2">The sequence shown here is derived from an EMBL/GenBank/DDBJ whole genome shotgun (WGS) entry which is preliminary data.</text>
</comment>
<dbReference type="AlphaFoldDB" id="A0A085WKF1"/>
<dbReference type="InterPro" id="IPR011659">
    <property type="entry name" value="WD40"/>
</dbReference>
<evidence type="ECO:0000313" key="3">
    <source>
        <dbReference type="Proteomes" id="UP000028725"/>
    </source>
</evidence>
<keyword evidence="3" id="KW-1185">Reference proteome</keyword>
<evidence type="ECO:0000256" key="1">
    <source>
        <dbReference type="ARBA" id="ARBA00009820"/>
    </source>
</evidence>
<dbReference type="PATRIC" id="fig|394096.3.peg.3441"/>